<evidence type="ECO:0000313" key="4">
    <source>
        <dbReference type="Proteomes" id="UP001204798"/>
    </source>
</evidence>
<organism evidence="3 4">
    <name type="scientific">Candidatus Fervidibacter sacchari</name>
    <dbReference type="NCBI Taxonomy" id="1448929"/>
    <lineage>
        <taxon>Bacteria</taxon>
        <taxon>Candidatus Fervidibacterota</taxon>
        <taxon>Candidatus Fervidibacter</taxon>
    </lineage>
</organism>
<feature type="signal peptide" evidence="1">
    <location>
        <begin position="1"/>
        <end position="23"/>
    </location>
</feature>
<feature type="chain" id="PRO_5045602800" description="CARDB domain-containing protein" evidence="1">
    <location>
        <begin position="24"/>
        <end position="1154"/>
    </location>
</feature>
<keyword evidence="4" id="KW-1185">Reference proteome</keyword>
<evidence type="ECO:0000313" key="3">
    <source>
        <dbReference type="EMBL" id="MCS3921025.1"/>
    </source>
</evidence>
<dbReference type="SUPFAM" id="SSF51445">
    <property type="entry name" value="(Trans)glycosidases"/>
    <property type="match status" value="1"/>
</dbReference>
<dbReference type="Proteomes" id="UP001204798">
    <property type="component" value="Unassembled WGS sequence"/>
</dbReference>
<evidence type="ECO:0000256" key="1">
    <source>
        <dbReference type="SAM" id="SignalP"/>
    </source>
</evidence>
<dbReference type="InterPro" id="IPR017853">
    <property type="entry name" value="GH"/>
</dbReference>
<comment type="caution">
    <text evidence="3">The sequence shown here is derived from an EMBL/GenBank/DDBJ whole genome shotgun (WGS) entry which is preliminary data.</text>
</comment>
<dbReference type="EMBL" id="JANUCP010000008">
    <property type="protein sequence ID" value="MCS3921025.1"/>
    <property type="molecule type" value="Genomic_DNA"/>
</dbReference>
<dbReference type="InterPro" id="IPR013783">
    <property type="entry name" value="Ig-like_fold"/>
</dbReference>
<keyword evidence="1" id="KW-0732">Signal</keyword>
<dbReference type="InterPro" id="IPR011635">
    <property type="entry name" value="CARDB"/>
</dbReference>
<dbReference type="Pfam" id="PF07705">
    <property type="entry name" value="CARDB"/>
    <property type="match status" value="1"/>
</dbReference>
<dbReference type="Gene3D" id="2.60.40.10">
    <property type="entry name" value="Immunoglobulins"/>
    <property type="match status" value="1"/>
</dbReference>
<name>A0ABT2EVU0_9BACT</name>
<protein>
    <recommendedName>
        <fullName evidence="2">CARDB domain-containing protein</fullName>
    </recommendedName>
</protein>
<sequence>MRKLAWVVGAIAAFALWLASANAHQPFRFSDDFSKYPAGSIGEPNWEVTDIGFEIRNGTMHAEVVAGRGYAILKVAPMGRSVTVEATLTVHRAISTGWKIAGVGIFVDERNYWHIALVESPDNQGKRHFAELHQMLDGVWLSDVQDPTRLTTEEETGGFDWEYGRPYRLRIALSKERVIGEVFDADGKLRYRCVRRLDKRAVTFGRPILTCGGFVATFDDVKAEVNEIVSEPKRERKTYPPFVSRPSPHAPRPVKGTGFFRTQQINGIWWLIDPNGHPTLSIGTDHVNYFVHWCEKLGYAPYHENVKRKYGSEEAWAKEAVKRLLSWNFNVLGANNSVKARYQGLAHTEFLAFGSDFASTADIVPKVHWTGFPDVFDPRFERFCDLRAKRRCAPNKDDPWLLGYFLDNELEWWGKSGRPWGMAEEAWKKPKDRACKQALVRILSEFYRDDIKAFNADFGTNFARFDDLLTSQTPSQPLNERGQKALMAFVREAAERYFRITAQAIRKYDPNHLNLGCRFAWDAPEPAWEMAGKYCDIVTVNLYPRIDLERGVVLGIEEHLRKRYELCRKPIIVTEWSFPALDAKDSQGRPLPCKHGAGMRVDNQTQKARCYAIMQRTLFSLPFIVGSHYFMWVDEPALGISSTFPEDSNYGLVNEADEPYPELTEMATKVNAQMFALHSGMTAELSVIVVPHQKVMRVDNMGKVAATFTLALWVNGKRTDRRIELKPKLSLVDTLPIDLPENEAVYIRAVCDPEDEVPERNETDNVAEAVLPPKGQGTRGKGQVKQICAVAWNPTEQTLRNVPVSVPLPPALSSAEDIFVSDAKGNLLPSQVSDKLGSVTVLVKELKPYSAVTLWLSTTKGGRGSSRAEIPFAVHHAAKGEGYAIETPKLLLIKDEPDGDAFDRIILRDGGRGARDEEIELGSFTPLIWQVVAGQNLWVRPDRVERIEVVDVGPAILVVDIVFVKGRGTGDEGRVITEVGAGGKFEPLKAEPQPFRCAYRFTFFPDQPFFLSQCLWVENTGKQAWQWRGYYHYALSRIGGNSADDEVGGVNVPNYWLQFASWRDPKLRLHYGVISLREDERLGFWFWKDEGGNQHPDCHRRLEGTLKPGERWQPKEPEPVVAVFGAFETDDNPRPWSDLIWWLRSWAKIGVKVF</sequence>
<accession>A0ABT2EVU0</accession>
<dbReference type="RefSeq" id="WP_259101730.1">
    <property type="nucleotide sequence ID" value="NZ_CP130454.1"/>
</dbReference>
<dbReference type="Gene3D" id="3.20.20.80">
    <property type="entry name" value="Glycosidases"/>
    <property type="match status" value="1"/>
</dbReference>
<proteinExistence type="predicted"/>
<reference evidence="3 4" key="1">
    <citation type="submission" date="2022-08" db="EMBL/GenBank/DDBJ databases">
        <title>Bacterial and archaeal communities from various locations to study Microbial Dark Matter (Phase II).</title>
        <authorList>
            <person name="Stepanauskas R."/>
        </authorList>
    </citation>
    <scope>NUCLEOTIDE SEQUENCE [LARGE SCALE GENOMIC DNA]</scope>
    <source>
        <strain evidence="3 4">PD1</strain>
    </source>
</reference>
<gene>
    <name evidence="3" type="ORF">M2350_003466</name>
</gene>
<evidence type="ECO:0000259" key="2">
    <source>
        <dbReference type="Pfam" id="PF07705"/>
    </source>
</evidence>
<feature type="domain" description="CARDB" evidence="2">
    <location>
        <begin position="696"/>
        <end position="768"/>
    </location>
</feature>